<feature type="compositionally biased region" description="Basic and acidic residues" evidence="8">
    <location>
        <begin position="69"/>
        <end position="86"/>
    </location>
</feature>
<dbReference type="InterPro" id="IPR005878">
    <property type="entry name" value="Ribosom_uL1_bac-type"/>
</dbReference>
<dbReference type="InterPro" id="IPR028364">
    <property type="entry name" value="Ribosomal_uL1/biogenesis"/>
</dbReference>
<dbReference type="Gramene" id="ONK81997">
    <property type="protein sequence ID" value="ONK81997"/>
    <property type="gene ID" value="A4U43_C01F35050"/>
</dbReference>
<keyword evidence="2" id="KW-0699">rRNA-binding</keyword>
<evidence type="ECO:0000313" key="10">
    <source>
        <dbReference type="Proteomes" id="UP000243459"/>
    </source>
</evidence>
<dbReference type="NCBIfam" id="TIGR01169">
    <property type="entry name" value="rplA_bact"/>
    <property type="match status" value="1"/>
</dbReference>
<feature type="region of interest" description="Disordered" evidence="8">
    <location>
        <begin position="130"/>
        <end position="151"/>
    </location>
</feature>
<dbReference type="Pfam" id="PF00687">
    <property type="entry name" value="Ribosomal_L1"/>
    <property type="match status" value="1"/>
</dbReference>
<protein>
    <recommendedName>
        <fullName evidence="6">Large ribosomal subunit protein uL1c</fullName>
    </recommendedName>
    <alternativeName>
        <fullName evidence="7">CL1</fullName>
    </alternativeName>
</protein>
<dbReference type="SUPFAM" id="SSF56808">
    <property type="entry name" value="Ribosomal protein L1"/>
    <property type="match status" value="1"/>
</dbReference>
<dbReference type="Proteomes" id="UP000243459">
    <property type="component" value="Chromosome 1"/>
</dbReference>
<dbReference type="Gene3D" id="3.30.190.20">
    <property type="match status" value="1"/>
</dbReference>
<feature type="region of interest" description="Disordered" evidence="8">
    <location>
        <begin position="65"/>
        <end position="98"/>
    </location>
</feature>
<dbReference type="GO" id="GO:0015934">
    <property type="term" value="C:large ribosomal subunit"/>
    <property type="evidence" value="ECO:0007669"/>
    <property type="project" value="InterPro"/>
</dbReference>
<evidence type="ECO:0000256" key="3">
    <source>
        <dbReference type="ARBA" id="ARBA00022884"/>
    </source>
</evidence>
<dbReference type="GO" id="GO:0003729">
    <property type="term" value="F:mRNA binding"/>
    <property type="evidence" value="ECO:0007669"/>
    <property type="project" value="EnsemblPlants"/>
</dbReference>
<evidence type="ECO:0000313" key="9">
    <source>
        <dbReference type="EMBL" id="ONK81997.1"/>
    </source>
</evidence>
<evidence type="ECO:0000256" key="1">
    <source>
        <dbReference type="ARBA" id="ARBA00010531"/>
    </source>
</evidence>
<organism evidence="9 10">
    <name type="scientific">Asparagus officinalis</name>
    <name type="common">Garden asparagus</name>
    <dbReference type="NCBI Taxonomy" id="4686"/>
    <lineage>
        <taxon>Eukaryota</taxon>
        <taxon>Viridiplantae</taxon>
        <taxon>Streptophyta</taxon>
        <taxon>Embryophyta</taxon>
        <taxon>Tracheophyta</taxon>
        <taxon>Spermatophyta</taxon>
        <taxon>Magnoliopsida</taxon>
        <taxon>Liliopsida</taxon>
        <taxon>Asparagales</taxon>
        <taxon>Asparagaceae</taxon>
        <taxon>Asparagoideae</taxon>
        <taxon>Asparagus</taxon>
    </lineage>
</organism>
<gene>
    <name evidence="9" type="ORF">A4U43_C01F35050</name>
</gene>
<evidence type="ECO:0000256" key="4">
    <source>
        <dbReference type="ARBA" id="ARBA00022980"/>
    </source>
</evidence>
<dbReference type="OMA" id="TFHICST"/>
<keyword evidence="5" id="KW-0687">Ribonucleoprotein</keyword>
<dbReference type="InterPro" id="IPR023673">
    <property type="entry name" value="Ribosomal_uL1_CS"/>
</dbReference>
<dbReference type="Gene3D" id="3.40.50.790">
    <property type="match status" value="1"/>
</dbReference>
<dbReference type="InterPro" id="IPR023674">
    <property type="entry name" value="Ribosomal_uL1-like"/>
</dbReference>
<keyword evidence="10" id="KW-1185">Reference proteome</keyword>
<dbReference type="AlphaFoldDB" id="A0A5P1FWH6"/>
<dbReference type="CDD" id="cd00403">
    <property type="entry name" value="Ribosomal_L1"/>
    <property type="match status" value="1"/>
</dbReference>
<dbReference type="FunFam" id="3.40.50.790:FF:000001">
    <property type="entry name" value="50S ribosomal protein L1"/>
    <property type="match status" value="1"/>
</dbReference>
<evidence type="ECO:0000256" key="8">
    <source>
        <dbReference type="SAM" id="MobiDB-lite"/>
    </source>
</evidence>
<evidence type="ECO:0000256" key="7">
    <source>
        <dbReference type="ARBA" id="ARBA00082680"/>
    </source>
</evidence>
<dbReference type="GO" id="GO:0006412">
    <property type="term" value="P:translation"/>
    <property type="evidence" value="ECO:0007669"/>
    <property type="project" value="InterPro"/>
</dbReference>
<evidence type="ECO:0000256" key="5">
    <source>
        <dbReference type="ARBA" id="ARBA00023274"/>
    </source>
</evidence>
<dbReference type="PANTHER" id="PTHR36427:SF4">
    <property type="entry name" value="RIBOSOMAL PROTEIN L1P_L10E FAMILY"/>
    <property type="match status" value="1"/>
</dbReference>
<comment type="similarity">
    <text evidence="1">Belongs to the universal ribosomal protein uL1 family.</text>
</comment>
<accession>A0A5P1FWH6</accession>
<name>A0A5P1FWH6_ASPOF</name>
<reference evidence="10" key="1">
    <citation type="journal article" date="2017" name="Nat. Commun.">
        <title>The asparagus genome sheds light on the origin and evolution of a young Y chromosome.</title>
        <authorList>
            <person name="Harkess A."/>
            <person name="Zhou J."/>
            <person name="Xu C."/>
            <person name="Bowers J.E."/>
            <person name="Van der Hulst R."/>
            <person name="Ayyampalayam S."/>
            <person name="Mercati F."/>
            <person name="Riccardi P."/>
            <person name="McKain M.R."/>
            <person name="Kakrana A."/>
            <person name="Tang H."/>
            <person name="Ray J."/>
            <person name="Groenendijk J."/>
            <person name="Arikit S."/>
            <person name="Mathioni S.M."/>
            <person name="Nakano M."/>
            <person name="Shan H."/>
            <person name="Telgmann-Rauber A."/>
            <person name="Kanno A."/>
            <person name="Yue Z."/>
            <person name="Chen H."/>
            <person name="Li W."/>
            <person name="Chen Y."/>
            <person name="Xu X."/>
            <person name="Zhang Y."/>
            <person name="Luo S."/>
            <person name="Chen H."/>
            <person name="Gao J."/>
            <person name="Mao Z."/>
            <person name="Pires J.C."/>
            <person name="Luo M."/>
            <person name="Kudrna D."/>
            <person name="Wing R.A."/>
            <person name="Meyers B.C."/>
            <person name="Yi K."/>
            <person name="Kong H."/>
            <person name="Lavrijsen P."/>
            <person name="Sunseri F."/>
            <person name="Falavigna A."/>
            <person name="Ye Y."/>
            <person name="Leebens-Mack J.H."/>
            <person name="Chen G."/>
        </authorList>
    </citation>
    <scope>NUCLEOTIDE SEQUENCE [LARGE SCALE GENOMIC DNA]</scope>
    <source>
        <strain evidence="10">cv. DH0086</strain>
    </source>
</reference>
<keyword evidence="3" id="KW-0694">RNA-binding</keyword>
<proteinExistence type="inferred from homology"/>
<dbReference type="PANTHER" id="PTHR36427">
    <property type="entry name" value="54S RIBOSOMAL PROTEIN L1, MITOCHONDRIAL"/>
    <property type="match status" value="1"/>
</dbReference>
<dbReference type="GO" id="GO:0003735">
    <property type="term" value="F:structural constituent of ribosome"/>
    <property type="evidence" value="ECO:0007669"/>
    <property type="project" value="InterPro"/>
</dbReference>
<dbReference type="GO" id="GO:0019843">
    <property type="term" value="F:rRNA binding"/>
    <property type="evidence" value="ECO:0007669"/>
    <property type="project" value="UniProtKB-KW"/>
</dbReference>
<dbReference type="EMBL" id="CM007381">
    <property type="protein sequence ID" value="ONK81997.1"/>
    <property type="molecule type" value="Genomic_DNA"/>
</dbReference>
<evidence type="ECO:0000256" key="6">
    <source>
        <dbReference type="ARBA" id="ARBA00035205"/>
    </source>
</evidence>
<keyword evidence="4" id="KW-0689">Ribosomal protein</keyword>
<dbReference type="HAMAP" id="MF_01318_B">
    <property type="entry name" value="Ribosomal_uL1_B"/>
    <property type="match status" value="1"/>
</dbReference>
<sequence length="419" mass="45886">MHETTQQNRPFSIQACRSEQKLGKCRISAASSYLSHSPRHSQTPNPNPNPITLLLISLAPYQTISYPVKPKDPRAPTTHADQEPRPRAPSAIRPGPSTLVPVVDRARREVRERSALVSISPVAYPSRVAPLPEDRRKEEEAEGDEEVRREGRRIERGEGRVRSYFGLQEEEERIPFPRIIKQEKRPQKVVMELSAAIREVKANAKSKFTETIEAHVNLGVDPRRSDQNVRGSVMLPNGTGKTVRVAVFAEGAAADEAREAGADIVGGDALIEEIKGGGKLNFDKCISTPMFMPRLSKHIAKILGPRGLMPNPKQGSVTSDVAPAVKAAKCGRLDFKSDKTANVHVGLGKVDFSEDALRENIGAFVNALLVAKPVGLKKTSKYVGYVKNFTLTSTMGPGFPITIQSLSIAADNYTKQHAK</sequence>
<dbReference type="InterPro" id="IPR016095">
    <property type="entry name" value="Ribosomal_uL1_3-a/b-sand"/>
</dbReference>
<evidence type="ECO:0000256" key="2">
    <source>
        <dbReference type="ARBA" id="ARBA00022730"/>
    </source>
</evidence>
<dbReference type="PROSITE" id="PS01199">
    <property type="entry name" value="RIBOSOMAL_L1"/>
    <property type="match status" value="1"/>
</dbReference>